<dbReference type="Proteomes" id="UP000297982">
    <property type="component" value="Unassembled WGS sequence"/>
</dbReference>
<dbReference type="PRINTS" id="PR00702">
    <property type="entry name" value="ACRIFLAVINRP"/>
</dbReference>
<dbReference type="Gene3D" id="1.20.1640.10">
    <property type="entry name" value="Multidrug efflux transporter AcrB transmembrane domain"/>
    <property type="match status" value="2"/>
</dbReference>
<dbReference type="SUPFAM" id="SSF82693">
    <property type="entry name" value="Multidrug efflux transporter AcrB pore domain, PN1, PN2, PC1 and PC2 subdomains"/>
    <property type="match status" value="2"/>
</dbReference>
<name>A0A4Z0H3W7_9BACI</name>
<evidence type="ECO:0000256" key="1">
    <source>
        <dbReference type="SAM" id="Phobius"/>
    </source>
</evidence>
<dbReference type="InterPro" id="IPR001036">
    <property type="entry name" value="Acrflvin-R"/>
</dbReference>
<keyword evidence="1" id="KW-1133">Transmembrane helix</keyword>
<dbReference type="STRING" id="192814.GCA_900166575_01629"/>
<feature type="transmembrane region" description="Helical" evidence="1">
    <location>
        <begin position="353"/>
        <end position="375"/>
    </location>
</feature>
<dbReference type="Gene3D" id="3.30.2090.10">
    <property type="entry name" value="Multidrug efflux transporter AcrB TolC docking domain, DN and DC subdomains"/>
    <property type="match status" value="2"/>
</dbReference>
<gene>
    <name evidence="2" type="ORF">E4663_06125</name>
</gene>
<dbReference type="Gene3D" id="3.30.70.1430">
    <property type="entry name" value="Multidrug efflux transporter AcrB pore domain"/>
    <property type="match status" value="2"/>
</dbReference>
<feature type="transmembrane region" description="Helical" evidence="1">
    <location>
        <begin position="883"/>
        <end position="905"/>
    </location>
</feature>
<dbReference type="Gene3D" id="3.30.70.1440">
    <property type="entry name" value="Multidrug efflux transporter AcrB pore domain"/>
    <property type="match status" value="1"/>
</dbReference>
<feature type="transmembrane region" description="Helical" evidence="1">
    <location>
        <begin position="522"/>
        <end position="544"/>
    </location>
</feature>
<accession>A0A4Z0H3W7</accession>
<dbReference type="PANTHER" id="PTHR32063">
    <property type="match status" value="1"/>
</dbReference>
<dbReference type="Gene3D" id="3.30.70.1320">
    <property type="entry name" value="Multidrug efflux transporter AcrB pore domain like"/>
    <property type="match status" value="1"/>
</dbReference>
<evidence type="ECO:0000313" key="3">
    <source>
        <dbReference type="Proteomes" id="UP000297982"/>
    </source>
</evidence>
<protein>
    <submittedName>
        <fullName evidence="2">Efflux RND transporter permease subunit</fullName>
    </submittedName>
</protein>
<feature type="transmembrane region" description="Helical" evidence="1">
    <location>
        <begin position="429"/>
        <end position="448"/>
    </location>
</feature>
<keyword evidence="1" id="KW-0812">Transmembrane</keyword>
<feature type="transmembrane region" description="Helical" evidence="1">
    <location>
        <begin position="325"/>
        <end position="346"/>
    </location>
</feature>
<dbReference type="GO" id="GO:0042910">
    <property type="term" value="F:xenobiotic transmembrane transporter activity"/>
    <property type="evidence" value="ECO:0007669"/>
    <property type="project" value="TreeGrafter"/>
</dbReference>
<dbReference type="EMBL" id="SRJC01000001">
    <property type="protein sequence ID" value="TGB04567.1"/>
    <property type="molecule type" value="Genomic_DNA"/>
</dbReference>
<evidence type="ECO:0000313" key="2">
    <source>
        <dbReference type="EMBL" id="TGB04567.1"/>
    </source>
</evidence>
<dbReference type="RefSeq" id="WP_135326962.1">
    <property type="nucleotide sequence ID" value="NZ_SRJC01000001.1"/>
</dbReference>
<dbReference type="SUPFAM" id="SSF82714">
    <property type="entry name" value="Multidrug efflux transporter AcrB TolC docking domain, DN and DC subdomains"/>
    <property type="match status" value="2"/>
</dbReference>
<dbReference type="GO" id="GO:0005886">
    <property type="term" value="C:plasma membrane"/>
    <property type="evidence" value="ECO:0007669"/>
    <property type="project" value="TreeGrafter"/>
</dbReference>
<proteinExistence type="predicted"/>
<dbReference type="InterPro" id="IPR027463">
    <property type="entry name" value="AcrB_DN_DC_subdom"/>
</dbReference>
<sequence>MSKLLEFKKIVWVFIALLVFTGIFTYLQLPKREIPEINVNIAQISTVYPGATPQEVERTVTNPLESQLLNVKGITDVTSASTTGFGSLTATLDGGVDRDSVNSKIRQIVSDASRSFPDEVQDPTVQTDLTTSSVALYHLLADDRKQLNQLRDEVETWRDSITSLSGVESILVKGLPEQQVTVSLDNEALNENQLAPFSIISTIQKEIAPSAIGSEQQDNTIYQLIFNKYSDIEELSTLAVGTTNEGDVITLEDVGEIKVDNKPVEDLITYKGKAALSLTVFAKEGVNISTLQEDLTSKIDDLKGDLPEGITVDRFYTQSTIIEEVFTNLITSLGISFLAVIVIMVLGLPLSSAILVALAIPISIIIGLIPLPYAGVDLNQISVIGMIIAIGILVDDAIVVNDNIQRRFQLGDGPLEGTIRGVKEVAKSIITSTLMIIFSFLPLTFLSGTNGDFIRALPSVLIFTIVASTIISLTLIPTVQYARKKRSKQKSRAKEGLLGGAFNGMERLYANRILPKTTKRPWTTSIIGLVLCLLLATLAIRIPFEFFPAADRQEVTISVEYPQGTPIEETDNNLQDIQQFLTDQEDNITESTIYTGSGLPNIFSSGLTRSGENTGQVLVRVNREETSATDFMNKWEAPLREEFSDAEIFLETIVSGPPPSPPVQVQIQGPELEPLVSEANQLKEQLESLSPTEIVTLNATTQPFLQYNPDRDLLAENNIPIDTVTSQLQIANTGIPLGTFDNGVERLPINVLLDDGEENGVNLEELQVVSPNAQGAPNQPPSTFSLDEVITTEEKEQIGAIPHLDGERTITVNAYPKEGESQDFTSEATDLIDSFKEELPEGYTVVESGQTDAQTEFFIEVSKLFVIVLFLIYLTIAVQFNSLLMPLLITGTVFLAITGAIVGLFVSGEPLSFLATLGIVSLSGIVVRNSVILVEFIEQNLGEYGSTVEAVIEAGRARIRPIVLTSLTSVAALTPIIFTGDVLFKPLAISIVSGLVFSTVLTLLLVPTFYLIIAKFTGRLKA</sequence>
<feature type="transmembrane region" description="Helical" evidence="1">
    <location>
        <begin position="381"/>
        <end position="400"/>
    </location>
</feature>
<feature type="transmembrane region" description="Helical" evidence="1">
    <location>
        <begin position="986"/>
        <end position="1013"/>
    </location>
</feature>
<reference evidence="2 3" key="1">
    <citation type="journal article" date="2003" name="Int. J. Syst. Evol. Microbiol.">
        <title>Halobacillus salinus sp. nov., isolated from a salt lake on the coast of the East Sea in Korea.</title>
        <authorList>
            <person name="Yoon J.H."/>
            <person name="Kang K.H."/>
            <person name="Park Y.H."/>
        </authorList>
    </citation>
    <scope>NUCLEOTIDE SEQUENCE [LARGE SCALE GENOMIC DNA]</scope>
    <source>
        <strain evidence="2 3">HSL-3</strain>
    </source>
</reference>
<comment type="caution">
    <text evidence="2">The sequence shown here is derived from an EMBL/GenBank/DDBJ whole genome shotgun (WGS) entry which is preliminary data.</text>
</comment>
<keyword evidence="1" id="KW-0472">Membrane</keyword>
<keyword evidence="3" id="KW-1185">Reference proteome</keyword>
<dbReference type="Pfam" id="PF00873">
    <property type="entry name" value="ACR_tran"/>
    <property type="match status" value="1"/>
</dbReference>
<feature type="transmembrane region" description="Helical" evidence="1">
    <location>
        <begin position="911"/>
        <end position="931"/>
    </location>
</feature>
<dbReference type="SUPFAM" id="SSF82866">
    <property type="entry name" value="Multidrug efflux transporter AcrB transmembrane domain"/>
    <property type="match status" value="2"/>
</dbReference>
<dbReference type="PANTHER" id="PTHR32063:SF18">
    <property type="entry name" value="CATION EFFLUX SYSTEM PROTEIN"/>
    <property type="match status" value="1"/>
</dbReference>
<feature type="transmembrane region" description="Helical" evidence="1">
    <location>
        <begin position="962"/>
        <end position="980"/>
    </location>
</feature>
<feature type="transmembrane region" description="Helical" evidence="1">
    <location>
        <begin position="12"/>
        <end position="29"/>
    </location>
</feature>
<feature type="transmembrane region" description="Helical" evidence="1">
    <location>
        <begin position="857"/>
        <end position="876"/>
    </location>
</feature>
<dbReference type="AlphaFoldDB" id="A0A4Z0H3W7"/>
<organism evidence="2 3">
    <name type="scientific">Halobacillus salinus</name>
    <dbReference type="NCBI Taxonomy" id="192814"/>
    <lineage>
        <taxon>Bacteria</taxon>
        <taxon>Bacillati</taxon>
        <taxon>Bacillota</taxon>
        <taxon>Bacilli</taxon>
        <taxon>Bacillales</taxon>
        <taxon>Bacillaceae</taxon>
        <taxon>Halobacillus</taxon>
    </lineage>
</organism>
<feature type="transmembrane region" description="Helical" evidence="1">
    <location>
        <begin position="460"/>
        <end position="482"/>
    </location>
</feature>